<reference evidence="3" key="1">
    <citation type="journal article" date="2021" name="BMC Genomics">
        <title>Chromosome-level genome assembly and manually-curated proteome of model necrotroph Parastagonospora nodorum Sn15 reveals a genome-wide trove of candidate effector homologs, and redundancy of virulence-related functions within an accessory chromosome.</title>
        <authorList>
            <person name="Bertazzoni S."/>
            <person name="Jones D.A.B."/>
            <person name="Phan H.T."/>
            <person name="Tan K.-C."/>
            <person name="Hane J.K."/>
        </authorList>
    </citation>
    <scope>NUCLEOTIDE SEQUENCE [LARGE SCALE GENOMIC DNA]</scope>
    <source>
        <strain evidence="3">SN15 / ATCC MYA-4574 / FGSC 10173)</strain>
    </source>
</reference>
<keyword evidence="3" id="KW-1185">Reference proteome</keyword>
<organism evidence="2 3">
    <name type="scientific">Phaeosphaeria nodorum (strain SN15 / ATCC MYA-4574 / FGSC 10173)</name>
    <name type="common">Glume blotch fungus</name>
    <name type="synonym">Parastagonospora nodorum</name>
    <dbReference type="NCBI Taxonomy" id="321614"/>
    <lineage>
        <taxon>Eukaryota</taxon>
        <taxon>Fungi</taxon>
        <taxon>Dikarya</taxon>
        <taxon>Ascomycota</taxon>
        <taxon>Pezizomycotina</taxon>
        <taxon>Dothideomycetes</taxon>
        <taxon>Pleosporomycetidae</taxon>
        <taxon>Pleosporales</taxon>
        <taxon>Pleosporineae</taxon>
        <taxon>Phaeosphaeriaceae</taxon>
        <taxon>Parastagonospora</taxon>
    </lineage>
</organism>
<evidence type="ECO:0000313" key="2">
    <source>
        <dbReference type="EMBL" id="QRC96670.1"/>
    </source>
</evidence>
<feature type="region of interest" description="Disordered" evidence="1">
    <location>
        <begin position="296"/>
        <end position="315"/>
    </location>
</feature>
<accession>A0A7U2F0Z4</accession>
<dbReference type="EMBL" id="CP069028">
    <property type="protein sequence ID" value="QRC96670.1"/>
    <property type="molecule type" value="Genomic_DNA"/>
</dbReference>
<proteinExistence type="predicted"/>
<dbReference type="AlphaFoldDB" id="A0A7U2F0Z4"/>
<dbReference type="Proteomes" id="UP000663193">
    <property type="component" value="Chromosome 6"/>
</dbReference>
<name>A0A7U2F0Z4_PHANO</name>
<sequence>MAEWRITEDNPIRDIEGLDHERCAALHNYIIELGWTQRGLSLNALDKRTWWECHSGDAALTPDILERLEPAVISFLKAAWHGYSLDESVPQHCFHRYLGRLGFPDNLFNNVNYAEWEDDSNKRAYVSLYLANWALGATHPQGLILAQENGVAIQHMSLHNTNVTMNGRMGWLDLEVILDRYIEMIEQGKVVAVDDTYEGEQERISPWIMPSYTQLDLDETLEAFGELVNAISSKMPSQPPTTEPARGLLDLVTGGNPQMLRPHTFAHKFLCDAPVPSFTHIAPGLRIAAQQPFASASDFPGTPPLPGLEDEDLPEEDPNKLAPLLLFSSTLPAHQETIRSPWGEHIPVSSFTGRAPEPVSVPAGMYLTCREPYGVHPFEDGCKLLLPYTLGANGFARTSDEALIGEDIWDDGEDVRGQLQPNSTDLYQLGYNFFVARHDVPLKHVLWKWVEMVNEGKWEVNNEGVVGGMDKWKEADTEEHWMDYQLPLTW</sequence>
<dbReference type="OrthoDB" id="3029470at2759"/>
<dbReference type="VEuPathDB" id="FungiDB:JI435_015720"/>
<gene>
    <name evidence="2" type="ORF">JI435_015720</name>
</gene>
<protein>
    <submittedName>
        <fullName evidence="2">Uncharacterized protein</fullName>
    </submittedName>
</protein>
<evidence type="ECO:0000256" key="1">
    <source>
        <dbReference type="SAM" id="MobiDB-lite"/>
    </source>
</evidence>
<evidence type="ECO:0000313" key="3">
    <source>
        <dbReference type="Proteomes" id="UP000663193"/>
    </source>
</evidence>